<dbReference type="Proteomes" id="UP001085076">
    <property type="component" value="Miscellaneous, Linkage group lg02"/>
</dbReference>
<dbReference type="OrthoDB" id="1935838at2759"/>
<accession>A0A9D5CZE6</accession>
<protein>
    <submittedName>
        <fullName evidence="1">Uncharacterized protein</fullName>
    </submittedName>
</protein>
<dbReference type="Gene3D" id="3.30.310.80">
    <property type="entry name" value="Kinase associated domain 1, KA1"/>
    <property type="match status" value="1"/>
</dbReference>
<comment type="caution">
    <text evidence="1">The sequence shown here is derived from an EMBL/GenBank/DDBJ whole genome shotgun (WGS) entry which is preliminary data.</text>
</comment>
<reference evidence="1" key="2">
    <citation type="journal article" date="2022" name="Hortic Res">
        <title>The genome of Dioscorea zingiberensis sheds light on the biosynthesis, origin and evolution of the medicinally important diosgenin saponins.</title>
        <authorList>
            <person name="Li Y."/>
            <person name="Tan C."/>
            <person name="Li Z."/>
            <person name="Guo J."/>
            <person name="Li S."/>
            <person name="Chen X."/>
            <person name="Wang C."/>
            <person name="Dai X."/>
            <person name="Yang H."/>
            <person name="Song W."/>
            <person name="Hou L."/>
            <person name="Xu J."/>
            <person name="Tong Z."/>
            <person name="Xu A."/>
            <person name="Yuan X."/>
            <person name="Wang W."/>
            <person name="Yang Q."/>
            <person name="Chen L."/>
            <person name="Sun Z."/>
            <person name="Wang K."/>
            <person name="Pan B."/>
            <person name="Chen J."/>
            <person name="Bao Y."/>
            <person name="Liu F."/>
            <person name="Qi X."/>
            <person name="Gang D.R."/>
            <person name="Wen J."/>
            <person name="Li J."/>
        </authorList>
    </citation>
    <scope>NUCLEOTIDE SEQUENCE</scope>
    <source>
        <strain evidence="1">Dzin_1.0</strain>
    </source>
</reference>
<reference evidence="1" key="1">
    <citation type="submission" date="2021-03" db="EMBL/GenBank/DDBJ databases">
        <authorList>
            <person name="Li Z."/>
            <person name="Yang C."/>
        </authorList>
    </citation>
    <scope>NUCLEOTIDE SEQUENCE</scope>
    <source>
        <strain evidence="1">Dzin_1.0</strain>
        <tissue evidence="1">Leaf</tissue>
    </source>
</reference>
<dbReference type="EMBL" id="JAGGNH010000002">
    <property type="protein sequence ID" value="KAJ0982198.1"/>
    <property type="molecule type" value="Genomic_DNA"/>
</dbReference>
<dbReference type="AlphaFoldDB" id="A0A9D5CZE6"/>
<evidence type="ECO:0000313" key="2">
    <source>
        <dbReference type="Proteomes" id="UP001085076"/>
    </source>
</evidence>
<organism evidence="1 2">
    <name type="scientific">Dioscorea zingiberensis</name>
    <dbReference type="NCBI Taxonomy" id="325984"/>
    <lineage>
        <taxon>Eukaryota</taxon>
        <taxon>Viridiplantae</taxon>
        <taxon>Streptophyta</taxon>
        <taxon>Embryophyta</taxon>
        <taxon>Tracheophyta</taxon>
        <taxon>Spermatophyta</taxon>
        <taxon>Magnoliopsida</taxon>
        <taxon>Liliopsida</taxon>
        <taxon>Dioscoreales</taxon>
        <taxon>Dioscoreaceae</taxon>
        <taxon>Dioscorea</taxon>
    </lineage>
</organism>
<gene>
    <name evidence="1" type="ORF">J5N97_010453</name>
</gene>
<proteinExistence type="predicted"/>
<name>A0A9D5CZE6_9LILI</name>
<keyword evidence="2" id="KW-1185">Reference proteome</keyword>
<sequence length="80" mass="8895">MEGREEGQKGQLVVVVEVFEAAPEVAMVEFCKISCDTLKFAKLCEDDVRLGLKDIMWTWKGDVDHANLTSDDCMLGVGDE</sequence>
<evidence type="ECO:0000313" key="1">
    <source>
        <dbReference type="EMBL" id="KAJ0982198.1"/>
    </source>
</evidence>